<organism evidence="1 2">
    <name type="scientific">Sulfurimonas xiamenensis</name>
    <dbReference type="NCBI Taxonomy" id="2590021"/>
    <lineage>
        <taxon>Bacteria</taxon>
        <taxon>Pseudomonadati</taxon>
        <taxon>Campylobacterota</taxon>
        <taxon>Epsilonproteobacteria</taxon>
        <taxon>Campylobacterales</taxon>
        <taxon>Sulfurimonadaceae</taxon>
        <taxon>Sulfurimonas</taxon>
    </lineage>
</organism>
<proteinExistence type="predicted"/>
<dbReference type="EMBL" id="CP041166">
    <property type="protein sequence ID" value="QFR42510.1"/>
    <property type="molecule type" value="Genomic_DNA"/>
</dbReference>
<gene>
    <name evidence="1" type="ORF">FJR47_00690</name>
</gene>
<protein>
    <submittedName>
        <fullName evidence="1">Uncharacterized protein</fullName>
    </submittedName>
</protein>
<name>A0AAJ4A258_9BACT</name>
<keyword evidence="2" id="KW-1185">Reference proteome</keyword>
<reference evidence="2" key="1">
    <citation type="submission" date="2019-06" db="EMBL/GenBank/DDBJ databases">
        <title>Sulfurimonas gotlandica sp. nov., a chemoautotrophic and psychrotolerant epsilonproteobacterium isolated from a pelagic redoxcline, and an emended description of the genus Sulfurimonas.</title>
        <authorList>
            <person name="Wang S."/>
            <person name="Jiang L."/>
            <person name="Shao Z."/>
        </authorList>
    </citation>
    <scope>NUCLEOTIDE SEQUENCE [LARGE SCALE GENOMIC DNA]</scope>
    <source>
        <strain evidence="2">1-1N</strain>
    </source>
</reference>
<evidence type="ECO:0000313" key="1">
    <source>
        <dbReference type="EMBL" id="QFR42510.1"/>
    </source>
</evidence>
<dbReference type="KEGG" id="suln:FJR47_00690"/>
<dbReference type="AlphaFoldDB" id="A0AAJ4A258"/>
<sequence>MLTPKEISNIFEVQINTLYNWQKTKPKLYRYLQNADYNIQQNDEINLLLQEYSSIIKLNFTFEEILYIIDSPMQLLSMEDVKEFQKVFITVEYKNIPKNQIILSIYDKILDLNIIEKYILYKKIYKYRQFCDLDINEYFKEFIA</sequence>
<evidence type="ECO:0000313" key="2">
    <source>
        <dbReference type="Proteomes" id="UP000326061"/>
    </source>
</evidence>
<dbReference type="Proteomes" id="UP000326061">
    <property type="component" value="Chromosome"/>
</dbReference>
<accession>A0AAJ4A258</accession>
<dbReference type="RefSeq" id="WP_152298581.1">
    <property type="nucleotide sequence ID" value="NZ_CP041166.1"/>
</dbReference>